<proteinExistence type="inferred from homology"/>
<evidence type="ECO:0000259" key="2">
    <source>
        <dbReference type="Pfam" id="PF00535"/>
    </source>
</evidence>
<reference evidence="4" key="1">
    <citation type="submission" date="2023-03" db="EMBL/GenBank/DDBJ databases">
        <title>Massive genome expansion in bonnet fungi (Mycena s.s.) driven by repeated elements and novel gene families across ecological guilds.</title>
        <authorList>
            <consortium name="Lawrence Berkeley National Laboratory"/>
            <person name="Harder C.B."/>
            <person name="Miyauchi S."/>
            <person name="Viragh M."/>
            <person name="Kuo A."/>
            <person name="Thoen E."/>
            <person name="Andreopoulos B."/>
            <person name="Lu D."/>
            <person name="Skrede I."/>
            <person name="Drula E."/>
            <person name="Henrissat B."/>
            <person name="Morin E."/>
            <person name="Kohler A."/>
            <person name="Barry K."/>
            <person name="LaButti K."/>
            <person name="Morin E."/>
            <person name="Salamov A."/>
            <person name="Lipzen A."/>
            <person name="Mereny Z."/>
            <person name="Hegedus B."/>
            <person name="Baldrian P."/>
            <person name="Stursova M."/>
            <person name="Weitz H."/>
            <person name="Taylor A."/>
            <person name="Grigoriev I.V."/>
            <person name="Nagy L.G."/>
            <person name="Martin F."/>
            <person name="Kauserud H."/>
        </authorList>
    </citation>
    <scope>NUCLEOTIDE SEQUENCE</scope>
    <source>
        <strain evidence="4">CBHHK067</strain>
    </source>
</reference>
<evidence type="ECO:0000259" key="3">
    <source>
        <dbReference type="Pfam" id="PF01370"/>
    </source>
</evidence>
<evidence type="ECO:0000256" key="1">
    <source>
        <dbReference type="ARBA" id="ARBA00007637"/>
    </source>
</evidence>
<dbReference type="CDD" id="cd00761">
    <property type="entry name" value="Glyco_tranf_GTA_type"/>
    <property type="match status" value="1"/>
</dbReference>
<name>A0AAD7D084_MYCRO</name>
<dbReference type="Gene3D" id="3.90.25.10">
    <property type="entry name" value="UDP-galactose 4-epimerase, domain 1"/>
    <property type="match status" value="1"/>
</dbReference>
<dbReference type="InterPro" id="IPR036291">
    <property type="entry name" value="NAD(P)-bd_dom_sf"/>
</dbReference>
<dbReference type="PANTHER" id="PTHR43000">
    <property type="entry name" value="DTDP-D-GLUCOSE 4,6-DEHYDRATASE-RELATED"/>
    <property type="match status" value="1"/>
</dbReference>
<dbReference type="Gene3D" id="3.90.550.10">
    <property type="entry name" value="Spore Coat Polysaccharide Biosynthesis Protein SpsA, Chain A"/>
    <property type="match status" value="1"/>
</dbReference>
<dbReference type="Proteomes" id="UP001221757">
    <property type="component" value="Unassembled WGS sequence"/>
</dbReference>
<dbReference type="EMBL" id="JARKIE010000166">
    <property type="protein sequence ID" value="KAJ7672738.1"/>
    <property type="molecule type" value="Genomic_DNA"/>
</dbReference>
<organism evidence="4 5">
    <name type="scientific">Mycena rosella</name>
    <name type="common">Pink bonnet</name>
    <name type="synonym">Agaricus rosellus</name>
    <dbReference type="NCBI Taxonomy" id="1033263"/>
    <lineage>
        <taxon>Eukaryota</taxon>
        <taxon>Fungi</taxon>
        <taxon>Dikarya</taxon>
        <taxon>Basidiomycota</taxon>
        <taxon>Agaricomycotina</taxon>
        <taxon>Agaricomycetes</taxon>
        <taxon>Agaricomycetidae</taxon>
        <taxon>Agaricales</taxon>
        <taxon>Marasmiineae</taxon>
        <taxon>Mycenaceae</taxon>
        <taxon>Mycena</taxon>
    </lineage>
</organism>
<gene>
    <name evidence="4" type="ORF">B0H17DRAFT_1161931</name>
</gene>
<comment type="caution">
    <text evidence="4">The sequence shown here is derived from an EMBL/GenBank/DDBJ whole genome shotgun (WGS) entry which is preliminary data.</text>
</comment>
<keyword evidence="5" id="KW-1185">Reference proteome</keyword>
<dbReference type="Gene3D" id="3.40.50.720">
    <property type="entry name" value="NAD(P)-binding Rossmann-like Domain"/>
    <property type="match status" value="1"/>
</dbReference>
<sequence>MIPATDDLILVTGGNGFIGSHVVRRFLDLGNRVRVVDVVAEPSLDIQGHPRLEVLAGDLCQKSICSRAVKGVHTVLHFAANMGGMGVIHCDNDLKIYAQNHLMTLNVFSAASTAGVKQFMYASSACVYPQSLQASTDTDVSLREGDVWMNPPPRPQGLYGLEKLSTEMLLAQQTTSMVVRISRFHNVYGPGGAWNGGREKAPAALLRKAIAAKLQQPSRSSIEVWGDGKQRRSFLWIGDCVDAIMQLLNSSCAEPVNIGSDEAVSIQNLAELALKCVELDPAQIDIRYDASCTKLVGVASRNSNNEFPKRELSWEHTTPLEVGMKWTAEWIEGQIAKQIESCDQETARRFLEQCMSSQVIDLDSESPIFAILLPVTSRGSASESDCLSNLQSFVASLARTTAEDVFSNNAPFRLRVYVAIDRDDIFLLPTSGFNKVEAILRQNGITDISTSVCSFPRGHVCSLWRHLAFKAWEEECSYFVLMGDDVVLEDEGWMSSFHAAFARMAASQGVPLGFGCIAFTDRTFPGMPTFPVVHRTHLDIFSGTVVPEAFVNQDGDPFLFQLYRRWGSSTMIEARLSNRIGGSNDARYEKIRSANWTFQILQDGISVVEGWLRKEGSSVEQKLTLDIIVPCYRVQLNFLGPILGLESSPTCSVSTIIIVDNPDSPNIAELEKEYARRPDVRIRVNSRNMGASFSRNRGLAEATAKWVLFLDDDVMVDPDLLFEAENAIRAHPEAAGFVGHSWFPPADTIFTAAIHLSGMTWFWNVAQKIDSSDLPWGVTANLIARRDLNDGVKFDLSFPKTGGGEDIDFCRKKRDASIAAGNRGFFPAPQVRVTHPWWSGGKRSYWRFYMWGQGDGGLIRMYPELTYRDFPNSAELLACAILSFVAAVFRGSPGLSIRSLKYVFGIILANIVHDCYRHLYRDSARTLEFKTKLTRTQWISAVAESALLRMASEGGRTVGVLKRGEVRVLGKRFDWFAGTMDSAVKEERIRGSAASISLINAFFRPFPATPPPTVMKPG</sequence>
<dbReference type="InterPro" id="IPR029044">
    <property type="entry name" value="Nucleotide-diphossugar_trans"/>
</dbReference>
<dbReference type="SUPFAM" id="SSF53448">
    <property type="entry name" value="Nucleotide-diphospho-sugar transferases"/>
    <property type="match status" value="1"/>
</dbReference>
<feature type="domain" description="NAD-dependent epimerase/dehydratase" evidence="3">
    <location>
        <begin position="9"/>
        <end position="259"/>
    </location>
</feature>
<dbReference type="AlphaFoldDB" id="A0AAD7D084"/>
<protein>
    <submittedName>
        <fullName evidence="4">NAD-dependent epimerase/dehydratase</fullName>
    </submittedName>
</protein>
<dbReference type="Pfam" id="PF01370">
    <property type="entry name" value="Epimerase"/>
    <property type="match status" value="1"/>
</dbReference>
<feature type="domain" description="Glycosyltransferase 2-like" evidence="2">
    <location>
        <begin position="627"/>
        <end position="733"/>
    </location>
</feature>
<dbReference type="SUPFAM" id="SSF51735">
    <property type="entry name" value="NAD(P)-binding Rossmann-fold domains"/>
    <property type="match status" value="1"/>
</dbReference>
<comment type="similarity">
    <text evidence="1">Belongs to the NAD(P)-dependent epimerase/dehydratase family.</text>
</comment>
<evidence type="ECO:0000313" key="5">
    <source>
        <dbReference type="Proteomes" id="UP001221757"/>
    </source>
</evidence>
<evidence type="ECO:0000313" key="4">
    <source>
        <dbReference type="EMBL" id="KAJ7672738.1"/>
    </source>
</evidence>
<dbReference type="Pfam" id="PF00535">
    <property type="entry name" value="Glycos_transf_2"/>
    <property type="match status" value="1"/>
</dbReference>
<dbReference type="InterPro" id="IPR001173">
    <property type="entry name" value="Glyco_trans_2-like"/>
</dbReference>
<dbReference type="InterPro" id="IPR001509">
    <property type="entry name" value="Epimerase_deHydtase"/>
</dbReference>
<accession>A0AAD7D084</accession>